<evidence type="ECO:0000256" key="2">
    <source>
        <dbReference type="ARBA" id="ARBA00023125"/>
    </source>
</evidence>
<evidence type="ECO:0000256" key="1">
    <source>
        <dbReference type="ARBA" id="ARBA00023015"/>
    </source>
</evidence>
<evidence type="ECO:0000259" key="4">
    <source>
        <dbReference type="PROSITE" id="PS01124"/>
    </source>
</evidence>
<dbReference type="PROSITE" id="PS01124">
    <property type="entry name" value="HTH_ARAC_FAMILY_2"/>
    <property type="match status" value="1"/>
</dbReference>
<feature type="domain" description="HTH araC/xylS-type" evidence="4">
    <location>
        <begin position="161"/>
        <end position="258"/>
    </location>
</feature>
<accession>A0A5T4Z510</accession>
<evidence type="ECO:0000256" key="3">
    <source>
        <dbReference type="ARBA" id="ARBA00023163"/>
    </source>
</evidence>
<evidence type="ECO:0000313" key="5">
    <source>
        <dbReference type="EMBL" id="EBT2464672.1"/>
    </source>
</evidence>
<comment type="caution">
    <text evidence="5">The sequence shown here is derived from an EMBL/GenBank/DDBJ whole genome shotgun (WGS) entry which is preliminary data.</text>
</comment>
<dbReference type="PROSITE" id="PS00041">
    <property type="entry name" value="HTH_ARAC_FAMILY_1"/>
    <property type="match status" value="1"/>
</dbReference>
<proteinExistence type="predicted"/>
<organism evidence="5">
    <name type="scientific">Salmonella enterica</name>
    <name type="common">Salmonella choleraesuis</name>
    <dbReference type="NCBI Taxonomy" id="28901"/>
    <lineage>
        <taxon>Bacteria</taxon>
        <taxon>Pseudomonadati</taxon>
        <taxon>Pseudomonadota</taxon>
        <taxon>Gammaproteobacteria</taxon>
        <taxon>Enterobacterales</taxon>
        <taxon>Enterobacteriaceae</taxon>
        <taxon>Salmonella</taxon>
    </lineage>
</organism>
<dbReference type="InterPro" id="IPR009057">
    <property type="entry name" value="Homeodomain-like_sf"/>
</dbReference>
<keyword evidence="3" id="KW-0804">Transcription</keyword>
<sequence length="274" mass="31949">MRFHVEKNAIKIKLYRYAILHSKNCIVTIKNKSKPEEIKITRGNIALIEKNIEAVVEIEYMDDIESFDIITLPDELLSRVLCLFEASNCSESLSPIRYRTFSDKVFIITDNGINGILFEYLKKRKNNNNDIYEIACLFSKVNNIEQLYTSLCISVSRSFSDIVRKTIDNDISTKWRLKTLSEKLNLSEVTIRKKLENENTNFYRILLDARMQKAARLVLDSDTHINKVSYAVGMSSVSYFIKLFSDYYGLTPKQFHLKYKHRNTGEKAAFMLYN</sequence>
<gene>
    <name evidence="5" type="ORF">CJL59_20640</name>
    <name evidence="6" type="ORF">FOK51_15160</name>
</gene>
<dbReference type="SUPFAM" id="SSF46689">
    <property type="entry name" value="Homeodomain-like"/>
    <property type="match status" value="1"/>
</dbReference>
<dbReference type="Pfam" id="PF12833">
    <property type="entry name" value="HTH_18"/>
    <property type="match status" value="1"/>
</dbReference>
<keyword evidence="2" id="KW-0238">DNA-binding</keyword>
<keyword evidence="1" id="KW-0805">Transcription regulation</keyword>
<dbReference type="EMBL" id="AAGYDA010000010">
    <property type="protein sequence ID" value="EBT2464672.1"/>
    <property type="molecule type" value="Genomic_DNA"/>
</dbReference>
<dbReference type="Gene3D" id="1.10.10.60">
    <property type="entry name" value="Homeodomain-like"/>
    <property type="match status" value="1"/>
</dbReference>
<dbReference type="EMBL" id="AAIRBN010000005">
    <property type="protein sequence ID" value="ECH2667349.1"/>
    <property type="molecule type" value="Genomic_DNA"/>
</dbReference>
<dbReference type="PANTHER" id="PTHR43280">
    <property type="entry name" value="ARAC-FAMILY TRANSCRIPTIONAL REGULATOR"/>
    <property type="match status" value="1"/>
</dbReference>
<dbReference type="AlphaFoldDB" id="A0A5T4Z510"/>
<dbReference type="PANTHER" id="PTHR43280:SF33">
    <property type="entry name" value="HTH-TYPE TRANSCRIPTIONAL REGULATOR APPY-RELATED"/>
    <property type="match status" value="1"/>
</dbReference>
<dbReference type="InterPro" id="IPR018062">
    <property type="entry name" value="HTH_AraC-typ_CS"/>
</dbReference>
<protein>
    <submittedName>
        <fullName evidence="5">Helix-turn-helix domain-containing protein</fullName>
    </submittedName>
</protein>
<dbReference type="InterPro" id="IPR018060">
    <property type="entry name" value="HTH_AraC"/>
</dbReference>
<name>A0A5T4Z510_SALER</name>
<dbReference type="SMART" id="SM00342">
    <property type="entry name" value="HTH_ARAC"/>
    <property type="match status" value="1"/>
</dbReference>
<reference evidence="5" key="1">
    <citation type="submission" date="2018-07" db="EMBL/GenBank/DDBJ databases">
        <authorList>
            <consortium name="PulseNet: The National Subtyping Network for Foodborne Disease Surveillance"/>
            <person name="Tarr C.L."/>
            <person name="Trees E."/>
            <person name="Katz L.S."/>
            <person name="Carleton-Romer H.A."/>
            <person name="Stroika S."/>
            <person name="Kucerova Z."/>
            <person name="Roache K.F."/>
            <person name="Sabol A.L."/>
            <person name="Besser J."/>
            <person name="Gerner-Smidt P."/>
        </authorList>
    </citation>
    <scope>NUCLEOTIDE SEQUENCE</scope>
    <source>
        <strain evidence="5">PNUSAS021081</strain>
        <strain evidence="6">PNUSAS083341</strain>
    </source>
</reference>
<dbReference type="GO" id="GO:0003700">
    <property type="term" value="F:DNA-binding transcription factor activity"/>
    <property type="evidence" value="ECO:0007669"/>
    <property type="project" value="InterPro"/>
</dbReference>
<dbReference type="GO" id="GO:0043565">
    <property type="term" value="F:sequence-specific DNA binding"/>
    <property type="evidence" value="ECO:0007669"/>
    <property type="project" value="InterPro"/>
</dbReference>
<evidence type="ECO:0000313" key="6">
    <source>
        <dbReference type="EMBL" id="ECH2667349.1"/>
    </source>
</evidence>